<reference evidence="2 3" key="1">
    <citation type="journal article" date="2021" name="bioRxiv">
        <title>Chromosome-scale and haplotype-resolved genome assembly of a tetraploid potato cultivar.</title>
        <authorList>
            <person name="Sun H."/>
            <person name="Jiao W.-B."/>
            <person name="Krause K."/>
            <person name="Campoy J.A."/>
            <person name="Goel M."/>
            <person name="Folz-Donahue K."/>
            <person name="Kukat C."/>
            <person name="Huettel B."/>
            <person name="Schneeberger K."/>
        </authorList>
    </citation>
    <scope>NUCLEOTIDE SEQUENCE [LARGE SCALE GENOMIC DNA]</scope>
    <source>
        <strain evidence="2">SolTubOtavaFocal</strain>
        <tissue evidence="2">Leaves</tissue>
    </source>
</reference>
<feature type="region of interest" description="Disordered" evidence="1">
    <location>
        <begin position="71"/>
        <end position="92"/>
    </location>
</feature>
<gene>
    <name evidence="2" type="ORF">KY290_010927</name>
</gene>
<feature type="compositionally biased region" description="Basic and acidic residues" evidence="1">
    <location>
        <begin position="78"/>
        <end position="92"/>
    </location>
</feature>
<sequence length="92" mass="10879">MVIWNKVDIAKTYWNLTHKEDKLWIRWINEYYTEEKGLRILVFPLRHVDHPKDLRRQGGCSTDTYYPRHNMGTTHGMGAKECKGKNDESSGL</sequence>
<name>A0ABQ7W155_SOLTU</name>
<dbReference type="EMBL" id="JAIVGD010000005">
    <property type="protein sequence ID" value="KAH0773790.1"/>
    <property type="molecule type" value="Genomic_DNA"/>
</dbReference>
<comment type="caution">
    <text evidence="2">The sequence shown here is derived from an EMBL/GenBank/DDBJ whole genome shotgun (WGS) entry which is preliminary data.</text>
</comment>
<dbReference type="Proteomes" id="UP000826656">
    <property type="component" value="Unassembled WGS sequence"/>
</dbReference>
<organism evidence="2 3">
    <name type="scientific">Solanum tuberosum</name>
    <name type="common">Potato</name>
    <dbReference type="NCBI Taxonomy" id="4113"/>
    <lineage>
        <taxon>Eukaryota</taxon>
        <taxon>Viridiplantae</taxon>
        <taxon>Streptophyta</taxon>
        <taxon>Embryophyta</taxon>
        <taxon>Tracheophyta</taxon>
        <taxon>Spermatophyta</taxon>
        <taxon>Magnoliopsida</taxon>
        <taxon>eudicotyledons</taxon>
        <taxon>Gunneridae</taxon>
        <taxon>Pentapetalae</taxon>
        <taxon>asterids</taxon>
        <taxon>lamiids</taxon>
        <taxon>Solanales</taxon>
        <taxon>Solanaceae</taxon>
        <taxon>Solanoideae</taxon>
        <taxon>Solaneae</taxon>
        <taxon>Solanum</taxon>
    </lineage>
</organism>
<evidence type="ECO:0008006" key="4">
    <source>
        <dbReference type="Google" id="ProtNLM"/>
    </source>
</evidence>
<evidence type="ECO:0000256" key="1">
    <source>
        <dbReference type="SAM" id="MobiDB-lite"/>
    </source>
</evidence>
<proteinExistence type="predicted"/>
<accession>A0ABQ7W155</accession>
<evidence type="ECO:0000313" key="2">
    <source>
        <dbReference type="EMBL" id="KAH0773790.1"/>
    </source>
</evidence>
<protein>
    <recommendedName>
        <fullName evidence="4">Reverse transcriptase domain-containing protein</fullName>
    </recommendedName>
</protein>
<keyword evidence="3" id="KW-1185">Reference proteome</keyword>
<evidence type="ECO:0000313" key="3">
    <source>
        <dbReference type="Proteomes" id="UP000826656"/>
    </source>
</evidence>